<keyword evidence="4" id="KW-0269">Exonuclease</keyword>
<name>A0A1M6M0V7_9FIRM</name>
<comment type="similarity">
    <text evidence="1">Belongs to the RecJ family.</text>
</comment>
<evidence type="ECO:0000313" key="8">
    <source>
        <dbReference type="Proteomes" id="UP000184082"/>
    </source>
</evidence>
<dbReference type="InterPro" id="IPR038763">
    <property type="entry name" value="DHH_sf"/>
</dbReference>
<feature type="domain" description="RecJ OB" evidence="6">
    <location>
        <begin position="338"/>
        <end position="441"/>
    </location>
</feature>
<evidence type="ECO:0000256" key="2">
    <source>
        <dbReference type="ARBA" id="ARBA00022722"/>
    </source>
</evidence>
<evidence type="ECO:0000256" key="4">
    <source>
        <dbReference type="ARBA" id="ARBA00022839"/>
    </source>
</evidence>
<proteinExistence type="inferred from homology"/>
<feature type="domain" description="DDH" evidence="5">
    <location>
        <begin position="83"/>
        <end position="230"/>
    </location>
</feature>
<dbReference type="GO" id="GO:0004527">
    <property type="term" value="F:exonuclease activity"/>
    <property type="evidence" value="ECO:0007669"/>
    <property type="project" value="UniProtKB-KW"/>
</dbReference>
<accession>A0A1M6M0V7</accession>
<evidence type="ECO:0000256" key="3">
    <source>
        <dbReference type="ARBA" id="ARBA00022801"/>
    </source>
</evidence>
<protein>
    <submittedName>
        <fullName evidence="7">Uncharacterized protein</fullName>
    </submittedName>
</protein>
<dbReference type="Pfam" id="PF01368">
    <property type="entry name" value="DHH"/>
    <property type="match status" value="1"/>
</dbReference>
<dbReference type="PANTHER" id="PTHR30255:SF2">
    <property type="entry name" value="SINGLE-STRANDED-DNA-SPECIFIC EXONUCLEASE RECJ"/>
    <property type="match status" value="1"/>
</dbReference>
<keyword evidence="8" id="KW-1185">Reference proteome</keyword>
<dbReference type="Pfam" id="PF17768">
    <property type="entry name" value="RecJ_OB"/>
    <property type="match status" value="1"/>
</dbReference>
<gene>
    <name evidence="7" type="ORF">SAMN02745883_00426</name>
</gene>
<organism evidence="7 8">
    <name type="scientific">Caminicella sporogenes DSM 14501</name>
    <dbReference type="NCBI Taxonomy" id="1121266"/>
    <lineage>
        <taxon>Bacteria</taxon>
        <taxon>Bacillati</taxon>
        <taxon>Bacillota</taxon>
        <taxon>Clostridia</taxon>
        <taxon>Peptostreptococcales</taxon>
        <taxon>Caminicellaceae</taxon>
        <taxon>Caminicella</taxon>
    </lineage>
</organism>
<sequence length="711" mass="83342">MKLHDKIWLLKKDVGIDAEEMSKKLGISVTASKLLINRGIKTFEKAERFLNPRLEDLYNPFILENMDKAVLRVKEALESEDEIWIYGKYDVDGIMSISMLLFYFKSLGINANYYIPSDIVGEKHEINSKIINHIYSKKGSLIIGIDCIVQVEEINYAKSLGIDIILLDCDYEDNLPEDTIIINTKTNYYNYKYDILSSAGTTFKLISALNLSENSKYIYNNYLDMVALGTIADKVLIIGENRILVKYGLQMLFKTDKFGLRALLNICKSEDEEITVKKLIFILEQKLSKNILTEEIFLLINLLLSDDYNKAYKQVEKLYSNIERFELEKYDIKKCIDIDLELSVKEVNFELIEEIEKFKPFGPGNPKPIFLYRNLIVENFVFTGDNFKLIVQDESRIFDCIGHNLKKFIDKLNKKEKVDIVFYLEKKRFKGVETIQFNLHDLRRYDLSEYKNREILNQFYTSLSNIVYDFKFYIDKNQLGRIFDYRNIKNRHYLIDKKLSKGSNLILVNTFNALLELLFYLSDIGRYDIDDLLSFNFANDNLSNNIVVNPILNKIDLKKFENVIIYDIPLNRERFEYILCCGKNIYLLYNQFDIASTKKMLYNLIPDRSDLVKVYKCLKKVLGKSSELLFNDIYKEAELNLSKVKLCMDILERAGLIKIYECNNKVNLEILPPPSEKIDIESTDLYKRAYDLKEKFEKYKNIAFANNVLKT</sequence>
<evidence type="ECO:0000259" key="6">
    <source>
        <dbReference type="Pfam" id="PF17768"/>
    </source>
</evidence>
<keyword evidence="3" id="KW-0378">Hydrolase</keyword>
<dbReference type="RefSeq" id="WP_072965717.1">
    <property type="nucleotide sequence ID" value="NZ_FRAJ01000003.1"/>
</dbReference>
<dbReference type="AlphaFoldDB" id="A0A1M6M0V7"/>
<evidence type="ECO:0000313" key="7">
    <source>
        <dbReference type="EMBL" id="SHJ77058.1"/>
    </source>
</evidence>
<dbReference type="InterPro" id="IPR051673">
    <property type="entry name" value="SSDNA_exonuclease_RecJ"/>
</dbReference>
<dbReference type="STRING" id="1121266.SAMN02745883_00426"/>
<keyword evidence="2" id="KW-0540">Nuclease</keyword>
<evidence type="ECO:0000259" key="5">
    <source>
        <dbReference type="Pfam" id="PF01368"/>
    </source>
</evidence>
<dbReference type="Gene3D" id="3.90.1640.30">
    <property type="match status" value="1"/>
</dbReference>
<reference evidence="7 8" key="1">
    <citation type="submission" date="2016-11" db="EMBL/GenBank/DDBJ databases">
        <authorList>
            <person name="Jaros S."/>
            <person name="Januszkiewicz K."/>
            <person name="Wedrychowicz H."/>
        </authorList>
    </citation>
    <scope>NUCLEOTIDE SEQUENCE [LARGE SCALE GENOMIC DNA]</scope>
    <source>
        <strain evidence="7 8">DSM 14501</strain>
    </source>
</reference>
<dbReference type="SUPFAM" id="SSF64182">
    <property type="entry name" value="DHH phosphoesterases"/>
    <property type="match status" value="1"/>
</dbReference>
<dbReference type="PANTHER" id="PTHR30255">
    <property type="entry name" value="SINGLE-STRANDED-DNA-SPECIFIC EXONUCLEASE RECJ"/>
    <property type="match status" value="1"/>
</dbReference>
<dbReference type="InterPro" id="IPR001667">
    <property type="entry name" value="DDH_dom"/>
</dbReference>
<dbReference type="Proteomes" id="UP000184082">
    <property type="component" value="Unassembled WGS sequence"/>
</dbReference>
<dbReference type="EMBL" id="FRAJ01000003">
    <property type="protein sequence ID" value="SHJ77058.1"/>
    <property type="molecule type" value="Genomic_DNA"/>
</dbReference>
<dbReference type="InterPro" id="IPR041122">
    <property type="entry name" value="RecJ_OB"/>
</dbReference>
<evidence type="ECO:0000256" key="1">
    <source>
        <dbReference type="ARBA" id="ARBA00005915"/>
    </source>
</evidence>